<evidence type="ECO:0000256" key="4">
    <source>
        <dbReference type="ARBA" id="ARBA00022801"/>
    </source>
</evidence>
<dbReference type="eggNOG" id="COG0624">
    <property type="taxonomic scope" value="Bacteria"/>
</dbReference>
<evidence type="ECO:0000313" key="8">
    <source>
        <dbReference type="EMBL" id="KCZ98227.1"/>
    </source>
</evidence>
<dbReference type="InterPro" id="IPR002933">
    <property type="entry name" value="Peptidase_M20"/>
</dbReference>
<comment type="similarity">
    <text evidence="1">Belongs to the peptidase M20A family.</text>
</comment>
<evidence type="ECO:0000256" key="1">
    <source>
        <dbReference type="ARBA" id="ARBA00006247"/>
    </source>
</evidence>
<reference evidence="8 9" key="1">
    <citation type="journal article" date="2014" name="Antonie Van Leeuwenhoek">
        <title>Hyphomonas beringensis sp. nov. and Hyphomonas chukchiensis sp. nov., isolated from surface seawater of the Bering Sea and Chukchi Sea.</title>
        <authorList>
            <person name="Li C."/>
            <person name="Lai Q."/>
            <person name="Li G."/>
            <person name="Dong C."/>
            <person name="Wang J."/>
            <person name="Liao Y."/>
            <person name="Shao Z."/>
        </authorList>
    </citation>
    <scope>NUCLEOTIDE SEQUENCE [LARGE SCALE GENOMIC DNA]</scope>
    <source>
        <strain evidence="8 9">PS728</strain>
    </source>
</reference>
<evidence type="ECO:0000259" key="7">
    <source>
        <dbReference type="Pfam" id="PF07687"/>
    </source>
</evidence>
<evidence type="ECO:0000256" key="3">
    <source>
        <dbReference type="ARBA" id="ARBA00022723"/>
    </source>
</evidence>
<keyword evidence="9" id="KW-1185">Reference proteome</keyword>
<dbReference type="SUPFAM" id="SSF53187">
    <property type="entry name" value="Zn-dependent exopeptidases"/>
    <property type="match status" value="1"/>
</dbReference>
<dbReference type="GO" id="GO:0046872">
    <property type="term" value="F:metal ion binding"/>
    <property type="evidence" value="ECO:0007669"/>
    <property type="project" value="UniProtKB-KW"/>
</dbReference>
<keyword evidence="2" id="KW-0645">Protease</keyword>
<dbReference type="RefSeq" id="WP_035598720.1">
    <property type="nucleotide sequence ID" value="NZ_ARYM01000012.1"/>
</dbReference>
<organism evidence="8 9">
    <name type="scientific">Hyphomonas polymorpha PS728</name>
    <dbReference type="NCBI Taxonomy" id="1280954"/>
    <lineage>
        <taxon>Bacteria</taxon>
        <taxon>Pseudomonadati</taxon>
        <taxon>Pseudomonadota</taxon>
        <taxon>Alphaproteobacteria</taxon>
        <taxon>Hyphomonadales</taxon>
        <taxon>Hyphomonadaceae</taxon>
        <taxon>Hyphomonas</taxon>
    </lineage>
</organism>
<accession>A0A062V7V4</accession>
<dbReference type="GO" id="GO:0006508">
    <property type="term" value="P:proteolysis"/>
    <property type="evidence" value="ECO:0007669"/>
    <property type="project" value="UniProtKB-KW"/>
</dbReference>
<dbReference type="OrthoDB" id="9809784at2"/>
<dbReference type="Gene3D" id="1.10.150.900">
    <property type="match status" value="1"/>
</dbReference>
<dbReference type="GO" id="GO:0008233">
    <property type="term" value="F:peptidase activity"/>
    <property type="evidence" value="ECO:0007669"/>
    <property type="project" value="UniProtKB-KW"/>
</dbReference>
<dbReference type="NCBIfam" id="NF006596">
    <property type="entry name" value="PRK09133.1"/>
    <property type="match status" value="1"/>
</dbReference>
<evidence type="ECO:0000256" key="2">
    <source>
        <dbReference type="ARBA" id="ARBA00022670"/>
    </source>
</evidence>
<dbReference type="InterPro" id="IPR036264">
    <property type="entry name" value="Bact_exopeptidase_dim_dom"/>
</dbReference>
<feature type="signal peptide" evidence="6">
    <location>
        <begin position="1"/>
        <end position="22"/>
    </location>
</feature>
<dbReference type="Gene3D" id="3.40.630.10">
    <property type="entry name" value="Zn peptidases"/>
    <property type="match status" value="1"/>
</dbReference>
<protein>
    <recommendedName>
        <fullName evidence="7">Peptidase M20 dimerisation domain-containing protein</fullName>
    </recommendedName>
</protein>
<dbReference type="AlphaFoldDB" id="A0A062V7V4"/>
<gene>
    <name evidence="8" type="ORF">HPO_11509</name>
</gene>
<dbReference type="Pfam" id="PF01546">
    <property type="entry name" value="Peptidase_M20"/>
    <property type="match status" value="1"/>
</dbReference>
<feature type="domain" description="Peptidase M20 dimerisation" evidence="7">
    <location>
        <begin position="222"/>
        <end position="366"/>
    </location>
</feature>
<evidence type="ECO:0000256" key="5">
    <source>
        <dbReference type="ARBA" id="ARBA00022833"/>
    </source>
</evidence>
<name>A0A062V7V4_9PROT</name>
<keyword evidence="5" id="KW-0862">Zinc</keyword>
<dbReference type="SUPFAM" id="SSF55031">
    <property type="entry name" value="Bacterial exopeptidase dimerisation domain"/>
    <property type="match status" value="1"/>
</dbReference>
<keyword evidence="3" id="KW-0479">Metal-binding</keyword>
<sequence length="473" mass="50647">MTFRPALLISAALLLAASPAFAEARAPHEQKARSLYEEAIAVRTAQGQGKVPELVAYLVEELKAGGFTDADIEVTDYENDGERIQGLMVWYRAEEGKAADRPIVLLAHMDVVDALPDTWERYPFDLIEEDGYFFGRGTADNKYGVVSLISTFLRLKEEGFKPSRDLIIALSGDEETGMVSTRAQALYTAEKIDPAYVLNADAGGLSLGMDGKALLYGIQGSEKTYATFELTIDNPGGHSSAPRADNAIYELADVLKKIEAYKFPVMHSPMTLASMKISGAQTPGPLGDAMRAFAENPADEAAIAVLRAEPSTVGTTGTTCVATMLRAGHAENALPQRATATVNCRIFPGVGIEATEKTLKDVAGNERLRIKLVSDLVESPESNLPEEVLAAVNVALAARGLEGLTVMPHMSSGGTDGMHYRNLGYDTLGIGGSAAKPNDTFAHGLNERLSVDAFYSGLDHWYIILKELAGGEG</sequence>
<dbReference type="InterPro" id="IPR047177">
    <property type="entry name" value="Pept_M20A"/>
</dbReference>
<dbReference type="Pfam" id="PF07687">
    <property type="entry name" value="M20_dimer"/>
    <property type="match status" value="1"/>
</dbReference>
<dbReference type="Gene3D" id="3.30.70.360">
    <property type="match status" value="1"/>
</dbReference>
<dbReference type="PATRIC" id="fig|1280954.3.peg.2332"/>
<dbReference type="PANTHER" id="PTHR45962:SF1">
    <property type="entry name" value="N-FATTY-ACYL-AMINO ACID SYNTHASE_HYDROLASE PM20D1"/>
    <property type="match status" value="1"/>
</dbReference>
<dbReference type="PANTHER" id="PTHR45962">
    <property type="entry name" value="N-FATTY-ACYL-AMINO ACID SYNTHASE/HYDROLASE PM20D1"/>
    <property type="match status" value="1"/>
</dbReference>
<feature type="chain" id="PRO_5001615520" description="Peptidase M20 dimerisation domain-containing protein" evidence="6">
    <location>
        <begin position="23"/>
        <end position="473"/>
    </location>
</feature>
<keyword evidence="6" id="KW-0732">Signal</keyword>
<evidence type="ECO:0000313" key="9">
    <source>
        <dbReference type="Proteomes" id="UP000027100"/>
    </source>
</evidence>
<evidence type="ECO:0000256" key="6">
    <source>
        <dbReference type="SAM" id="SignalP"/>
    </source>
</evidence>
<dbReference type="STRING" id="1280954.HPO_11509"/>
<comment type="caution">
    <text evidence="8">The sequence shown here is derived from an EMBL/GenBank/DDBJ whole genome shotgun (WGS) entry which is preliminary data.</text>
</comment>
<dbReference type="Proteomes" id="UP000027100">
    <property type="component" value="Unassembled WGS sequence"/>
</dbReference>
<proteinExistence type="inferred from homology"/>
<dbReference type="InterPro" id="IPR011650">
    <property type="entry name" value="Peptidase_M20_dimer"/>
</dbReference>
<keyword evidence="4" id="KW-0378">Hydrolase</keyword>
<dbReference type="EMBL" id="ARYM01000012">
    <property type="protein sequence ID" value="KCZ98227.1"/>
    <property type="molecule type" value="Genomic_DNA"/>
</dbReference>